<name>A0AAD5SGS8_9FUNG</name>
<dbReference type="NCBIfam" id="TIGR00290">
    <property type="entry name" value="MJ0570_dom"/>
    <property type="match status" value="1"/>
</dbReference>
<comment type="caution">
    <text evidence="12">The sequence shown here is derived from an EMBL/GenBank/DDBJ whole genome shotgun (WGS) entry which is preliminary data.</text>
</comment>
<dbReference type="Gene3D" id="3.30.1330.40">
    <property type="entry name" value="RutC-like"/>
    <property type="match status" value="2"/>
</dbReference>
<evidence type="ECO:0000313" key="13">
    <source>
        <dbReference type="Proteomes" id="UP001212841"/>
    </source>
</evidence>
<dbReference type="PANTHER" id="PTHR12196:SF2">
    <property type="entry name" value="DIPHTHINE--AMMONIA LIGASE"/>
    <property type="match status" value="1"/>
</dbReference>
<dbReference type="InterPro" id="IPR002761">
    <property type="entry name" value="Diphthami_syn_dom"/>
</dbReference>
<evidence type="ECO:0000259" key="11">
    <source>
        <dbReference type="Pfam" id="PF01902"/>
    </source>
</evidence>
<accession>A0AAD5SGS8</accession>
<dbReference type="AlphaFoldDB" id="A0AAD5SGS8"/>
<comment type="pathway">
    <text evidence="1">Protein modification; peptidyl-diphthamide biosynthesis.</text>
</comment>
<protein>
    <recommendedName>
        <fullName evidence="3">Diphthine--ammonia ligase</fullName>
        <ecNumber evidence="2">6.3.1.14</ecNumber>
    </recommendedName>
    <alternativeName>
        <fullName evidence="7">Diphthamide synthase</fullName>
    </alternativeName>
    <alternativeName>
        <fullName evidence="8">Diphthamide synthetase</fullName>
    </alternativeName>
</protein>
<dbReference type="PANTHER" id="PTHR12196">
    <property type="entry name" value="DOMAIN OF UNKNOWN FUNCTION 71 DUF71 -CONTAINING PROTEIN"/>
    <property type="match status" value="1"/>
</dbReference>
<dbReference type="InterPro" id="IPR014729">
    <property type="entry name" value="Rossmann-like_a/b/a_fold"/>
</dbReference>
<reference evidence="12" key="1">
    <citation type="submission" date="2020-05" db="EMBL/GenBank/DDBJ databases">
        <title>Phylogenomic resolution of chytrid fungi.</title>
        <authorList>
            <person name="Stajich J.E."/>
            <person name="Amses K."/>
            <person name="Simmons R."/>
            <person name="Seto K."/>
            <person name="Myers J."/>
            <person name="Bonds A."/>
            <person name="Quandt C.A."/>
            <person name="Barry K."/>
            <person name="Liu P."/>
            <person name="Grigoriev I."/>
            <person name="Longcore J.E."/>
            <person name="James T.Y."/>
        </authorList>
    </citation>
    <scope>NUCLEOTIDE SEQUENCE</scope>
    <source>
        <strain evidence="12">JEL0318</strain>
    </source>
</reference>
<dbReference type="GO" id="GO:0017183">
    <property type="term" value="P:protein histidyl modification to diphthamide"/>
    <property type="evidence" value="ECO:0007669"/>
    <property type="project" value="TreeGrafter"/>
</dbReference>
<gene>
    <name evidence="12" type="primary">ATPBD4</name>
    <name evidence="12" type="ORF">HK097_002637</name>
</gene>
<evidence type="ECO:0000256" key="10">
    <source>
        <dbReference type="SAM" id="MobiDB-lite"/>
    </source>
</evidence>
<dbReference type="InterPro" id="IPR030662">
    <property type="entry name" value="DPH6/MJ0570"/>
</dbReference>
<keyword evidence="6" id="KW-0067">ATP-binding</keyword>
<keyword evidence="5" id="KW-0547">Nucleotide-binding</keyword>
<dbReference type="InterPro" id="IPR006175">
    <property type="entry name" value="YjgF/YER057c/UK114"/>
</dbReference>
<evidence type="ECO:0000256" key="9">
    <source>
        <dbReference type="ARBA" id="ARBA00048108"/>
    </source>
</evidence>
<feature type="region of interest" description="Disordered" evidence="10">
    <location>
        <begin position="489"/>
        <end position="513"/>
    </location>
</feature>
<dbReference type="SUPFAM" id="SSF52402">
    <property type="entry name" value="Adenine nucleotide alpha hydrolases-like"/>
    <property type="match status" value="1"/>
</dbReference>
<dbReference type="SUPFAM" id="SSF55298">
    <property type="entry name" value="YjgF-like"/>
    <property type="match status" value="2"/>
</dbReference>
<evidence type="ECO:0000313" key="12">
    <source>
        <dbReference type="EMBL" id="KAJ3054117.1"/>
    </source>
</evidence>
<evidence type="ECO:0000256" key="5">
    <source>
        <dbReference type="ARBA" id="ARBA00022741"/>
    </source>
</evidence>
<dbReference type="FunFam" id="3.90.1490.10:FF:000001">
    <property type="entry name" value="Diphthine--ammonia ligase"/>
    <property type="match status" value="1"/>
</dbReference>
<evidence type="ECO:0000256" key="6">
    <source>
        <dbReference type="ARBA" id="ARBA00022840"/>
    </source>
</evidence>
<dbReference type="GO" id="GO:0017178">
    <property type="term" value="F:diphthine-ammonia ligase activity"/>
    <property type="evidence" value="ECO:0007669"/>
    <property type="project" value="UniProtKB-EC"/>
</dbReference>
<evidence type="ECO:0000256" key="8">
    <source>
        <dbReference type="ARBA" id="ARBA00031552"/>
    </source>
</evidence>
<dbReference type="EMBL" id="JADGJD010000158">
    <property type="protein sequence ID" value="KAJ3054117.1"/>
    <property type="molecule type" value="Genomic_DNA"/>
</dbReference>
<comment type="catalytic activity">
    <reaction evidence="9">
        <text>diphthine-[translation elongation factor 2] + NH4(+) + ATP = diphthamide-[translation elongation factor 2] + AMP + diphosphate + H(+)</text>
        <dbReference type="Rhea" id="RHEA:19753"/>
        <dbReference type="Rhea" id="RHEA-COMP:10172"/>
        <dbReference type="Rhea" id="RHEA-COMP:10174"/>
        <dbReference type="ChEBI" id="CHEBI:15378"/>
        <dbReference type="ChEBI" id="CHEBI:16692"/>
        <dbReference type="ChEBI" id="CHEBI:28938"/>
        <dbReference type="ChEBI" id="CHEBI:30616"/>
        <dbReference type="ChEBI" id="CHEBI:33019"/>
        <dbReference type="ChEBI" id="CHEBI:82696"/>
        <dbReference type="ChEBI" id="CHEBI:456215"/>
        <dbReference type="EC" id="6.3.1.14"/>
    </reaction>
</comment>
<dbReference type="GO" id="GO:0005524">
    <property type="term" value="F:ATP binding"/>
    <property type="evidence" value="ECO:0007669"/>
    <property type="project" value="UniProtKB-KW"/>
</dbReference>
<dbReference type="Pfam" id="PF01042">
    <property type="entry name" value="Ribonuc_L-PSP"/>
    <property type="match status" value="2"/>
</dbReference>
<feature type="domain" description="Diphthamide synthase" evidence="11">
    <location>
        <begin position="24"/>
        <end position="172"/>
    </location>
</feature>
<evidence type="ECO:0000256" key="3">
    <source>
        <dbReference type="ARBA" id="ARBA00018426"/>
    </source>
</evidence>
<dbReference type="CDD" id="cd01994">
    <property type="entry name" value="AANH_PF0828-like"/>
    <property type="match status" value="1"/>
</dbReference>
<organism evidence="12 13">
    <name type="scientific">Rhizophlyctis rosea</name>
    <dbReference type="NCBI Taxonomy" id="64517"/>
    <lineage>
        <taxon>Eukaryota</taxon>
        <taxon>Fungi</taxon>
        <taxon>Fungi incertae sedis</taxon>
        <taxon>Chytridiomycota</taxon>
        <taxon>Chytridiomycota incertae sedis</taxon>
        <taxon>Chytridiomycetes</taxon>
        <taxon>Rhizophlyctidales</taxon>
        <taxon>Rhizophlyctidaceae</taxon>
        <taxon>Rhizophlyctis</taxon>
    </lineage>
</organism>
<dbReference type="InterPro" id="IPR035959">
    <property type="entry name" value="RutC-like_sf"/>
</dbReference>
<sequence length="608" mass="67535">MGLPMFRRAINGTSAVQTSDYTPTEGDEVEDLYLLLLDVKSQIPDIEAVATGAILSNYQRVRVENICARLGLKSLAYLWRRDQTELMREMVDSGLEAILIKVAALGLKEAHLGKTLGQMYPHLLSMHDRYGAHVCGEGGEFETLTLDCPLFVKRLVIDETKRVIHSDDAFAVVAYLNITKAHVEVKNAEDVCRDPERLRQLLPLPEIEDLDLGSLPEDIFTNPQLSLPAVAETRPKPWSSRCRFIDPFFAMSGATINDVTPEPKSISLEEEVRLVMEFVQSSLFAYGLDWTNVTLMHVYVADMADFALVNQAYGKFFGMNPPPRVTVEIPVSSPMHIQIDCMAFKPPDKRWDRETMHVQSVSYWAPANIGPYSQATLIADQAYTAGMIGLIPHSMELPTSTDPMTSLKEETRQSLKSLSEVVKAIGLDLETDAAGCVCYVSKDEWVGVARKGWEEVLEGRIVPISFVTVPRLPRNAIVEWQVVYQNSGSQWSNRGRNDDDDDTDDEEDGADVGELSWEVHKGAGTVECTSRGWSRGDFAVLNGDVKATGSDEIGQLTVDKAVELLWSTLKESLSRATDLGKHVLWEHSVCVRVFVPKAMHSAAVDGMV</sequence>
<evidence type="ECO:0000256" key="2">
    <source>
        <dbReference type="ARBA" id="ARBA00012089"/>
    </source>
</evidence>
<evidence type="ECO:0000256" key="4">
    <source>
        <dbReference type="ARBA" id="ARBA00022598"/>
    </source>
</evidence>
<dbReference type="Gene3D" id="3.40.50.620">
    <property type="entry name" value="HUPs"/>
    <property type="match status" value="1"/>
</dbReference>
<keyword evidence="13" id="KW-1185">Reference proteome</keyword>
<keyword evidence="4" id="KW-0436">Ligase</keyword>
<dbReference type="Gene3D" id="3.90.1490.10">
    <property type="entry name" value="putative n-type atp pyrophosphatase, domain 2"/>
    <property type="match status" value="1"/>
</dbReference>
<feature type="compositionally biased region" description="Acidic residues" evidence="10">
    <location>
        <begin position="498"/>
        <end position="511"/>
    </location>
</feature>
<proteinExistence type="predicted"/>
<evidence type="ECO:0000256" key="7">
    <source>
        <dbReference type="ARBA" id="ARBA00029814"/>
    </source>
</evidence>
<evidence type="ECO:0000256" key="1">
    <source>
        <dbReference type="ARBA" id="ARBA00005156"/>
    </source>
</evidence>
<dbReference type="Proteomes" id="UP001212841">
    <property type="component" value="Unassembled WGS sequence"/>
</dbReference>
<dbReference type="Pfam" id="PF01902">
    <property type="entry name" value="Diphthami_syn_2"/>
    <property type="match status" value="1"/>
</dbReference>
<dbReference type="EC" id="6.3.1.14" evidence="2"/>
<dbReference type="CDD" id="cd06156">
    <property type="entry name" value="eu_AANH_C_2"/>
    <property type="match status" value="1"/>
</dbReference>